<proteinExistence type="predicted"/>
<comment type="caution">
    <text evidence="2">The sequence shown here is derived from an EMBL/GenBank/DDBJ whole genome shotgun (WGS) entry which is preliminary data.</text>
</comment>
<sequence>MLRSFVHCDEEGTQFENTLNPILRVLGCMLGCAEDFLGCNGHIQSPHTDTQMHCYCDRMSGPEPTSEGETIDRGKANGITSGAEDDIVRVGMVEVEDMAQTMADRVQSPPPRPRL</sequence>
<feature type="region of interest" description="Disordered" evidence="1">
    <location>
        <begin position="61"/>
        <end position="83"/>
    </location>
</feature>
<gene>
    <name evidence="2" type="ORF">PIB30_006105</name>
</gene>
<accession>A0ABU6W7M1</accession>
<evidence type="ECO:0000256" key="1">
    <source>
        <dbReference type="SAM" id="MobiDB-lite"/>
    </source>
</evidence>
<name>A0ABU6W7M1_9FABA</name>
<dbReference type="Proteomes" id="UP001341840">
    <property type="component" value="Unassembled WGS sequence"/>
</dbReference>
<evidence type="ECO:0000313" key="2">
    <source>
        <dbReference type="EMBL" id="MED6179988.1"/>
    </source>
</evidence>
<organism evidence="2 3">
    <name type="scientific">Stylosanthes scabra</name>
    <dbReference type="NCBI Taxonomy" id="79078"/>
    <lineage>
        <taxon>Eukaryota</taxon>
        <taxon>Viridiplantae</taxon>
        <taxon>Streptophyta</taxon>
        <taxon>Embryophyta</taxon>
        <taxon>Tracheophyta</taxon>
        <taxon>Spermatophyta</taxon>
        <taxon>Magnoliopsida</taxon>
        <taxon>eudicotyledons</taxon>
        <taxon>Gunneridae</taxon>
        <taxon>Pentapetalae</taxon>
        <taxon>rosids</taxon>
        <taxon>fabids</taxon>
        <taxon>Fabales</taxon>
        <taxon>Fabaceae</taxon>
        <taxon>Papilionoideae</taxon>
        <taxon>50 kb inversion clade</taxon>
        <taxon>dalbergioids sensu lato</taxon>
        <taxon>Dalbergieae</taxon>
        <taxon>Pterocarpus clade</taxon>
        <taxon>Stylosanthes</taxon>
    </lineage>
</organism>
<keyword evidence="3" id="KW-1185">Reference proteome</keyword>
<dbReference type="EMBL" id="JASCZI010181255">
    <property type="protein sequence ID" value="MED6179988.1"/>
    <property type="molecule type" value="Genomic_DNA"/>
</dbReference>
<evidence type="ECO:0000313" key="3">
    <source>
        <dbReference type="Proteomes" id="UP001341840"/>
    </source>
</evidence>
<protein>
    <submittedName>
        <fullName evidence="2">Uncharacterized protein</fullName>
    </submittedName>
</protein>
<reference evidence="2 3" key="1">
    <citation type="journal article" date="2023" name="Plants (Basel)">
        <title>Bridging the Gap: Combining Genomics and Transcriptomics Approaches to Understand Stylosanthes scabra, an Orphan Legume from the Brazilian Caatinga.</title>
        <authorList>
            <person name="Ferreira-Neto J.R.C."/>
            <person name="da Silva M.D."/>
            <person name="Binneck E."/>
            <person name="de Melo N.F."/>
            <person name="da Silva R.H."/>
            <person name="de Melo A.L.T.M."/>
            <person name="Pandolfi V."/>
            <person name="Bustamante F.O."/>
            <person name="Brasileiro-Vidal A.C."/>
            <person name="Benko-Iseppon A.M."/>
        </authorList>
    </citation>
    <scope>NUCLEOTIDE SEQUENCE [LARGE SCALE GENOMIC DNA]</scope>
    <source>
        <tissue evidence="2">Leaves</tissue>
    </source>
</reference>